<evidence type="ECO:0000259" key="11">
    <source>
        <dbReference type="Pfam" id="PF05649"/>
    </source>
</evidence>
<comment type="subcellular location">
    <subcellularLocation>
        <location evidence="2">Cell membrane</location>
        <topology evidence="2">Single-pass type II membrane protein</topology>
    </subcellularLocation>
</comment>
<keyword evidence="13" id="KW-1185">Reference proteome</keyword>
<dbReference type="GO" id="GO:0046872">
    <property type="term" value="F:metal ion binding"/>
    <property type="evidence" value="ECO:0007669"/>
    <property type="project" value="UniProtKB-KW"/>
</dbReference>
<dbReference type="InterPro" id="IPR018497">
    <property type="entry name" value="Peptidase_M13_C"/>
</dbReference>
<dbReference type="GO" id="GO:0005886">
    <property type="term" value="C:plasma membrane"/>
    <property type="evidence" value="ECO:0007669"/>
    <property type="project" value="UniProtKB-SubCell"/>
</dbReference>
<reference evidence="12" key="1">
    <citation type="submission" date="2019-08" db="EMBL/GenBank/DDBJ databases">
        <title>The genome of the North American firefly Photinus pyralis.</title>
        <authorList>
            <consortium name="Photinus pyralis genome working group"/>
            <person name="Fallon T.R."/>
            <person name="Sander Lower S.E."/>
            <person name="Weng J.-K."/>
        </authorList>
    </citation>
    <scope>NUCLEOTIDE SEQUENCE</scope>
    <source>
        <strain evidence="12">TRF0915ILg1</strain>
        <tissue evidence="12">Whole body</tissue>
    </source>
</reference>
<keyword evidence="9" id="KW-0812">Transmembrane</keyword>
<comment type="cofactor">
    <cofactor evidence="1">
        <name>Zn(2+)</name>
        <dbReference type="ChEBI" id="CHEBI:29105"/>
    </cofactor>
</comment>
<dbReference type="PRINTS" id="PR00786">
    <property type="entry name" value="NEPRILYSIN"/>
</dbReference>
<dbReference type="InterPro" id="IPR042089">
    <property type="entry name" value="Peptidase_M13_dom_2"/>
</dbReference>
<dbReference type="AlphaFoldDB" id="A0A8K0C5R6"/>
<dbReference type="PANTHER" id="PTHR11733:SF224">
    <property type="entry name" value="NEPRILYSIN-2"/>
    <property type="match status" value="1"/>
</dbReference>
<dbReference type="SUPFAM" id="SSF55486">
    <property type="entry name" value="Metalloproteases ('zincins'), catalytic domain"/>
    <property type="match status" value="1"/>
</dbReference>
<comment type="caution">
    <text evidence="12">The sequence shown here is derived from an EMBL/GenBank/DDBJ whole genome shotgun (WGS) entry which is preliminary data.</text>
</comment>
<keyword evidence="7" id="KW-0862">Zinc</keyword>
<dbReference type="PROSITE" id="PS51885">
    <property type="entry name" value="NEPRILYSIN"/>
    <property type="match status" value="1"/>
</dbReference>
<accession>A0A8K0C5R6</accession>
<keyword evidence="5" id="KW-0479">Metal-binding</keyword>
<gene>
    <name evidence="12" type="ORF">ILUMI_26459</name>
</gene>
<feature type="domain" description="Peptidase M13 N-terminal" evidence="11">
    <location>
        <begin position="104"/>
        <end position="490"/>
    </location>
</feature>
<sequence length="761" mass="89708">MEYDGDHVILKNPSWWERRTNLERRAMALSFLLFLLVIGLIIGLAVVLFTGFDRETQELYMIPDGEDYPVLMPLREREEPICVEPGCIHAASDLLNYMDLSFKPCEDFYHFACGGFLNKTHIPTDLVSVDSYTYNFDMLQQHLRTVIEEPPQPADIKPFALLKKLYNKCMNTRAIELEGIATLRSALRNLGGWPVLDGYKWDERNFDWQNTVYRFRRAGFSPNYFLSLKVSPDFHNSSRYYLELDEADLGPEIDFLARGLEDETVKAYFSYMVEVATRLGAEMPFGLTQLKAVLEFEIALAKMSVGRDDIWNISTQYHPMRISELQRRHNFIFWVDYINRVIDLPEYKVTSEDKIIVRVSQYLTDFENLLKWTSTKILANYIMWRAVKFSVDFLPTQFRDLRNNFYRDVYEIQEMPPRWEECVLTVSTRMPFVMGSLYVQKYINEEDKEVVYEMVTNLKNQFMELIKAVDWMDDSTRLAAFDKIESMAVYTAFSDELLSTKRLQKHYSQLDFNRNSYLNCILSVDLFEKDKYYKRLRSFASSPDWNVEEYMIEVSPNYFSAENKLSIPNAILQGIFFSTKRPQYLNYGALAYVIAHEIADGLDDTGIQFGRNTVLAHWWSDHTKRAFMRKTQCMSSQFRNYTHNVAEVDIYMHGINKNVANQGGLKAAYYAYLKWIERYGREFQLPSLTYYTPQQLFWIAAAQTHCRKYRTDYLKREGFTEYKSPAYFDVHETFSNVEYFARDFHCRYGSALNPVHKCLIW</sequence>
<evidence type="ECO:0000259" key="10">
    <source>
        <dbReference type="Pfam" id="PF01431"/>
    </source>
</evidence>
<name>A0A8K0C5R6_IGNLU</name>
<evidence type="ECO:0000256" key="1">
    <source>
        <dbReference type="ARBA" id="ARBA00001947"/>
    </source>
</evidence>
<protein>
    <submittedName>
        <fullName evidence="12">Uncharacterized protein</fullName>
    </submittedName>
</protein>
<dbReference type="InterPro" id="IPR008753">
    <property type="entry name" value="Peptidase_M13_N"/>
</dbReference>
<keyword evidence="8" id="KW-0482">Metalloprotease</keyword>
<keyword evidence="4" id="KW-0645">Protease</keyword>
<dbReference type="Gene3D" id="3.40.390.10">
    <property type="entry name" value="Collagenase (Catalytic Domain)"/>
    <property type="match status" value="1"/>
</dbReference>
<dbReference type="PANTHER" id="PTHR11733">
    <property type="entry name" value="ZINC METALLOPROTEASE FAMILY M13 NEPRILYSIN-RELATED"/>
    <property type="match status" value="1"/>
</dbReference>
<dbReference type="Pfam" id="PF05649">
    <property type="entry name" value="Peptidase_M13_N"/>
    <property type="match status" value="1"/>
</dbReference>
<keyword evidence="9" id="KW-1133">Transmembrane helix</keyword>
<evidence type="ECO:0000256" key="8">
    <source>
        <dbReference type="ARBA" id="ARBA00023049"/>
    </source>
</evidence>
<dbReference type="EMBL" id="VTPC01091092">
    <property type="protein sequence ID" value="KAF2879709.1"/>
    <property type="molecule type" value="Genomic_DNA"/>
</dbReference>
<dbReference type="InterPro" id="IPR024079">
    <property type="entry name" value="MetalloPept_cat_dom_sf"/>
</dbReference>
<dbReference type="Proteomes" id="UP000801492">
    <property type="component" value="Unassembled WGS sequence"/>
</dbReference>
<keyword evidence="6" id="KW-0378">Hydrolase</keyword>
<dbReference type="Gene3D" id="1.10.1380.10">
    <property type="entry name" value="Neutral endopeptidase , domain2"/>
    <property type="match status" value="1"/>
</dbReference>
<evidence type="ECO:0000313" key="13">
    <source>
        <dbReference type="Proteomes" id="UP000801492"/>
    </source>
</evidence>
<evidence type="ECO:0000256" key="9">
    <source>
        <dbReference type="SAM" id="Phobius"/>
    </source>
</evidence>
<dbReference type="CDD" id="cd08662">
    <property type="entry name" value="M13"/>
    <property type="match status" value="1"/>
</dbReference>
<evidence type="ECO:0000256" key="7">
    <source>
        <dbReference type="ARBA" id="ARBA00022833"/>
    </source>
</evidence>
<dbReference type="OrthoDB" id="6663235at2759"/>
<comment type="similarity">
    <text evidence="3">Belongs to the peptidase M13 family.</text>
</comment>
<evidence type="ECO:0000256" key="3">
    <source>
        <dbReference type="ARBA" id="ARBA00007357"/>
    </source>
</evidence>
<feature type="transmembrane region" description="Helical" evidence="9">
    <location>
        <begin position="28"/>
        <end position="52"/>
    </location>
</feature>
<dbReference type="Pfam" id="PF01431">
    <property type="entry name" value="Peptidase_M13"/>
    <property type="match status" value="1"/>
</dbReference>
<organism evidence="12 13">
    <name type="scientific">Ignelater luminosus</name>
    <name type="common">Cucubano</name>
    <name type="synonym">Pyrophorus luminosus</name>
    <dbReference type="NCBI Taxonomy" id="2038154"/>
    <lineage>
        <taxon>Eukaryota</taxon>
        <taxon>Metazoa</taxon>
        <taxon>Ecdysozoa</taxon>
        <taxon>Arthropoda</taxon>
        <taxon>Hexapoda</taxon>
        <taxon>Insecta</taxon>
        <taxon>Pterygota</taxon>
        <taxon>Neoptera</taxon>
        <taxon>Endopterygota</taxon>
        <taxon>Coleoptera</taxon>
        <taxon>Polyphaga</taxon>
        <taxon>Elateriformia</taxon>
        <taxon>Elateroidea</taxon>
        <taxon>Elateridae</taxon>
        <taxon>Agrypninae</taxon>
        <taxon>Pyrophorini</taxon>
        <taxon>Ignelater</taxon>
    </lineage>
</organism>
<dbReference type="GO" id="GO:0016485">
    <property type="term" value="P:protein processing"/>
    <property type="evidence" value="ECO:0007669"/>
    <property type="project" value="TreeGrafter"/>
</dbReference>
<proteinExistence type="inferred from homology"/>
<evidence type="ECO:0000256" key="4">
    <source>
        <dbReference type="ARBA" id="ARBA00022670"/>
    </source>
</evidence>
<feature type="domain" description="Peptidase M13 C-terminal" evidence="10">
    <location>
        <begin position="558"/>
        <end position="758"/>
    </location>
</feature>
<evidence type="ECO:0000256" key="2">
    <source>
        <dbReference type="ARBA" id="ARBA00004401"/>
    </source>
</evidence>
<keyword evidence="9" id="KW-0472">Membrane</keyword>
<evidence type="ECO:0000256" key="5">
    <source>
        <dbReference type="ARBA" id="ARBA00022723"/>
    </source>
</evidence>
<dbReference type="InterPro" id="IPR000718">
    <property type="entry name" value="Peptidase_M13"/>
</dbReference>
<dbReference type="GO" id="GO:0004222">
    <property type="term" value="F:metalloendopeptidase activity"/>
    <property type="evidence" value="ECO:0007669"/>
    <property type="project" value="InterPro"/>
</dbReference>
<evidence type="ECO:0000313" key="12">
    <source>
        <dbReference type="EMBL" id="KAF2879709.1"/>
    </source>
</evidence>
<evidence type="ECO:0000256" key="6">
    <source>
        <dbReference type="ARBA" id="ARBA00022801"/>
    </source>
</evidence>